<evidence type="ECO:0000256" key="1">
    <source>
        <dbReference type="SAM" id="Coils"/>
    </source>
</evidence>
<proteinExistence type="predicted"/>
<evidence type="ECO:0000256" key="2">
    <source>
        <dbReference type="SAM" id="MobiDB-lite"/>
    </source>
</evidence>
<feature type="compositionally biased region" description="Pro residues" evidence="2">
    <location>
        <begin position="12"/>
        <end position="27"/>
    </location>
</feature>
<accession>A0A9W7ASG1</accession>
<reference evidence="4" key="1">
    <citation type="journal article" date="2023" name="Commun. Biol.">
        <title>Genome analysis of Parmales, the sister group of diatoms, reveals the evolutionary specialization of diatoms from phago-mixotrophs to photoautotrophs.</title>
        <authorList>
            <person name="Ban H."/>
            <person name="Sato S."/>
            <person name="Yoshikawa S."/>
            <person name="Yamada K."/>
            <person name="Nakamura Y."/>
            <person name="Ichinomiya M."/>
            <person name="Sato N."/>
            <person name="Blanc-Mathieu R."/>
            <person name="Endo H."/>
            <person name="Kuwata A."/>
            <person name="Ogata H."/>
        </authorList>
    </citation>
    <scope>NUCLEOTIDE SEQUENCE [LARGE SCALE GENOMIC DNA]</scope>
    <source>
        <strain evidence="4">NIES 3701</strain>
    </source>
</reference>
<evidence type="ECO:0000313" key="3">
    <source>
        <dbReference type="EMBL" id="GMH76919.1"/>
    </source>
</evidence>
<dbReference type="AlphaFoldDB" id="A0A9W7ASG1"/>
<gene>
    <name evidence="3" type="ORF">TrST_g596</name>
</gene>
<sequence>MSSPPSTSISSPPSPPSTSLSLPPPSSTPWSSTWTITDYQTTLKSTLTQNRNLTSQIGTLKASLLSSSKISEADSERIFIKLTKRLQSERLKMVTKVADMEVEEEGVVNRLLRRVGELESTVRRLERELEETRGAHL</sequence>
<organism evidence="3 4">
    <name type="scientific">Triparma strigata</name>
    <dbReference type="NCBI Taxonomy" id="1606541"/>
    <lineage>
        <taxon>Eukaryota</taxon>
        <taxon>Sar</taxon>
        <taxon>Stramenopiles</taxon>
        <taxon>Ochrophyta</taxon>
        <taxon>Bolidophyceae</taxon>
        <taxon>Parmales</taxon>
        <taxon>Triparmaceae</taxon>
        <taxon>Triparma</taxon>
    </lineage>
</organism>
<feature type="region of interest" description="Disordered" evidence="2">
    <location>
        <begin position="1"/>
        <end position="31"/>
    </location>
</feature>
<dbReference type="Proteomes" id="UP001165085">
    <property type="component" value="Unassembled WGS sequence"/>
</dbReference>
<keyword evidence="4" id="KW-1185">Reference proteome</keyword>
<protein>
    <submittedName>
        <fullName evidence="3">Uncharacterized protein</fullName>
    </submittedName>
</protein>
<feature type="coiled-coil region" evidence="1">
    <location>
        <begin position="108"/>
        <end position="135"/>
    </location>
</feature>
<dbReference type="EMBL" id="BRXY01000201">
    <property type="protein sequence ID" value="GMH76919.1"/>
    <property type="molecule type" value="Genomic_DNA"/>
</dbReference>
<evidence type="ECO:0000313" key="4">
    <source>
        <dbReference type="Proteomes" id="UP001165085"/>
    </source>
</evidence>
<name>A0A9W7ASG1_9STRA</name>
<keyword evidence="1" id="KW-0175">Coiled coil</keyword>
<comment type="caution">
    <text evidence="3">The sequence shown here is derived from an EMBL/GenBank/DDBJ whole genome shotgun (WGS) entry which is preliminary data.</text>
</comment>
<feature type="compositionally biased region" description="Low complexity" evidence="2">
    <location>
        <begin position="1"/>
        <end position="11"/>
    </location>
</feature>